<name>A0A427YW30_9TREE</name>
<evidence type="ECO:0000256" key="1">
    <source>
        <dbReference type="ARBA" id="ARBA00022630"/>
    </source>
</evidence>
<dbReference type="EMBL" id="RSCD01000001">
    <property type="protein sequence ID" value="RSH95330.1"/>
    <property type="molecule type" value="Genomic_DNA"/>
</dbReference>
<dbReference type="InterPro" id="IPR002938">
    <property type="entry name" value="FAD-bd"/>
</dbReference>
<keyword evidence="6" id="KW-0472">Membrane</keyword>
<evidence type="ECO:0000256" key="2">
    <source>
        <dbReference type="ARBA" id="ARBA00022827"/>
    </source>
</evidence>
<dbReference type="Proteomes" id="UP000279259">
    <property type="component" value="Unassembled WGS sequence"/>
</dbReference>
<accession>A0A427YW30</accession>
<protein>
    <recommendedName>
        <fullName evidence="7">FAD-binding domain-containing protein</fullName>
    </recommendedName>
</protein>
<evidence type="ECO:0000313" key="9">
    <source>
        <dbReference type="Proteomes" id="UP000279259"/>
    </source>
</evidence>
<evidence type="ECO:0000256" key="3">
    <source>
        <dbReference type="ARBA" id="ARBA00023002"/>
    </source>
</evidence>
<evidence type="ECO:0000256" key="4">
    <source>
        <dbReference type="ARBA" id="ARBA00023033"/>
    </source>
</evidence>
<dbReference type="OrthoDB" id="655030at2759"/>
<organism evidence="8 9">
    <name type="scientific">Saitozyma podzolica</name>
    <dbReference type="NCBI Taxonomy" id="1890683"/>
    <lineage>
        <taxon>Eukaryota</taxon>
        <taxon>Fungi</taxon>
        <taxon>Dikarya</taxon>
        <taxon>Basidiomycota</taxon>
        <taxon>Agaricomycotina</taxon>
        <taxon>Tremellomycetes</taxon>
        <taxon>Tremellales</taxon>
        <taxon>Trimorphomycetaceae</taxon>
        <taxon>Saitozyma</taxon>
    </lineage>
</organism>
<dbReference type="STRING" id="1890683.A0A427YW30"/>
<dbReference type="PANTHER" id="PTHR47178:SF5">
    <property type="entry name" value="FAD-BINDING DOMAIN-CONTAINING PROTEIN"/>
    <property type="match status" value="1"/>
</dbReference>
<comment type="caution">
    <text evidence="8">The sequence shown here is derived from an EMBL/GenBank/DDBJ whole genome shotgun (WGS) entry which is preliminary data.</text>
</comment>
<dbReference type="PRINTS" id="PR00420">
    <property type="entry name" value="RNGMNOXGNASE"/>
</dbReference>
<feature type="compositionally biased region" description="Pro residues" evidence="5">
    <location>
        <begin position="113"/>
        <end position="122"/>
    </location>
</feature>
<dbReference type="Pfam" id="PF01494">
    <property type="entry name" value="FAD_binding_3"/>
    <property type="match status" value="1"/>
</dbReference>
<evidence type="ECO:0000259" key="7">
    <source>
        <dbReference type="Pfam" id="PF01494"/>
    </source>
</evidence>
<dbReference type="GO" id="GO:0071949">
    <property type="term" value="F:FAD binding"/>
    <property type="evidence" value="ECO:0007669"/>
    <property type="project" value="InterPro"/>
</dbReference>
<feature type="region of interest" description="Disordered" evidence="5">
    <location>
        <begin position="99"/>
        <end position="131"/>
    </location>
</feature>
<keyword evidence="9" id="KW-1185">Reference proteome</keyword>
<keyword evidence="2" id="KW-0274">FAD</keyword>
<feature type="transmembrane region" description="Helical" evidence="6">
    <location>
        <begin position="17"/>
        <end position="37"/>
    </location>
</feature>
<reference evidence="8 9" key="1">
    <citation type="submission" date="2018-11" db="EMBL/GenBank/DDBJ databases">
        <title>Genome sequence of Saitozyma podzolica DSM 27192.</title>
        <authorList>
            <person name="Aliyu H."/>
            <person name="Gorte O."/>
            <person name="Ochsenreither K."/>
        </authorList>
    </citation>
    <scope>NUCLEOTIDE SEQUENCE [LARGE SCALE GENOMIC DNA]</scope>
    <source>
        <strain evidence="8 9">DSM 27192</strain>
    </source>
</reference>
<dbReference type="Pfam" id="PF13450">
    <property type="entry name" value="NAD_binding_8"/>
    <property type="match status" value="1"/>
</dbReference>
<keyword evidence="1" id="KW-0285">Flavoprotein</keyword>
<evidence type="ECO:0000313" key="8">
    <source>
        <dbReference type="EMBL" id="RSH95330.1"/>
    </source>
</evidence>
<dbReference type="InterPro" id="IPR036188">
    <property type="entry name" value="FAD/NAD-bd_sf"/>
</dbReference>
<dbReference type="AlphaFoldDB" id="A0A427YW30"/>
<keyword evidence="4" id="KW-0503">Monooxygenase</keyword>
<feature type="domain" description="FAD-binding" evidence="7">
    <location>
        <begin position="330"/>
        <end position="398"/>
    </location>
</feature>
<keyword evidence="6" id="KW-1133">Transmembrane helix</keyword>
<keyword evidence="3" id="KW-0560">Oxidoreductase</keyword>
<evidence type="ECO:0000256" key="6">
    <source>
        <dbReference type="SAM" id="Phobius"/>
    </source>
</evidence>
<gene>
    <name evidence="8" type="ORF">EHS25_000417</name>
</gene>
<sequence length="419" mass="45455">MATSPAPRLPVRPVLPVLPVLIIGSGLGGLTLAQALARHHIPFRIFERDAIRDERFQGYRIRIHQIGLDALRECLPPRAYARFEETCAMNAKPSARIDARTGQDLPGRMGANGPPPGQPTPGTPGDQRQPFISLPADRRVMREALMTDLDPPITYSKAITKYTTTPSSVTAHFADGSSAEGSLLIGADGLRSRVAAQLTGGRVEVIDLARMIFGRTPTTRDIELALHPSLRNGMALVVDPKDPHGQLNLFVEAMRFTHQGANPDYLHWVLTGIPPHFGVDDTTLLASDGSSARHFSLKATSAWDQTIRALLEHQDPRHTSVLRLTSSSPRGVVKWQTDRRVTLLGDAVHSMSPTGGSGANTALWDAQTLAHILASGVAEDGWTTDAIGEYETRMREFAGEQVTMSYQAASHGFGVKLPD</sequence>
<proteinExistence type="predicted"/>
<dbReference type="Gene3D" id="3.50.50.60">
    <property type="entry name" value="FAD/NAD(P)-binding domain"/>
    <property type="match status" value="1"/>
</dbReference>
<dbReference type="PANTHER" id="PTHR47178">
    <property type="entry name" value="MONOOXYGENASE, FAD-BINDING"/>
    <property type="match status" value="1"/>
</dbReference>
<keyword evidence="6" id="KW-0812">Transmembrane</keyword>
<dbReference type="SUPFAM" id="SSF51905">
    <property type="entry name" value="FAD/NAD(P)-binding domain"/>
    <property type="match status" value="1"/>
</dbReference>
<dbReference type="GO" id="GO:0004497">
    <property type="term" value="F:monooxygenase activity"/>
    <property type="evidence" value="ECO:0007669"/>
    <property type="project" value="UniProtKB-KW"/>
</dbReference>
<evidence type="ECO:0000256" key="5">
    <source>
        <dbReference type="SAM" id="MobiDB-lite"/>
    </source>
</evidence>